<dbReference type="InterPro" id="IPR052518">
    <property type="entry name" value="CHR_Transporter"/>
</dbReference>
<dbReference type="Proteomes" id="UP000243024">
    <property type="component" value="Unassembled WGS sequence"/>
</dbReference>
<evidence type="ECO:0000313" key="9">
    <source>
        <dbReference type="EMBL" id="OAR03426.1"/>
    </source>
</evidence>
<keyword evidence="6 7" id="KW-0472">Membrane</keyword>
<evidence type="ECO:0000313" key="10">
    <source>
        <dbReference type="EMBL" id="PTQ53947.1"/>
    </source>
</evidence>
<evidence type="ECO:0000256" key="2">
    <source>
        <dbReference type="ARBA" id="ARBA00005262"/>
    </source>
</evidence>
<reference evidence="10 12" key="2">
    <citation type="submission" date="2017-08" db="EMBL/GenBank/DDBJ databases">
        <title>Burning lignite coal seam in the remote Altai Mountains harbors a hydrogen-driven thermophilic microbial community.</title>
        <authorList>
            <person name="Kadnikov V.V."/>
            <person name="Mardanov A.V."/>
            <person name="Ivasenko D."/>
            <person name="Beletsky A.V."/>
            <person name="Karnachuk O.V."/>
            <person name="Ravin N.V."/>
        </authorList>
    </citation>
    <scope>NUCLEOTIDE SEQUENCE [LARGE SCALE GENOMIC DNA]</scope>
    <source>
        <strain evidence="10">AL33</strain>
    </source>
</reference>
<dbReference type="PANTHER" id="PTHR43663:SF1">
    <property type="entry name" value="CHROMATE TRANSPORTER"/>
    <property type="match status" value="1"/>
</dbReference>
<dbReference type="GO" id="GO:0015109">
    <property type="term" value="F:chromate transmembrane transporter activity"/>
    <property type="evidence" value="ECO:0007669"/>
    <property type="project" value="InterPro"/>
</dbReference>
<dbReference type="RefSeq" id="WP_066203176.1">
    <property type="nucleotide sequence ID" value="NZ_CBCSAS010000026.1"/>
</dbReference>
<accession>A0A132NBY2</accession>
<dbReference type="GO" id="GO:0005886">
    <property type="term" value="C:plasma membrane"/>
    <property type="evidence" value="ECO:0007669"/>
    <property type="project" value="UniProtKB-SubCell"/>
</dbReference>
<dbReference type="EMBL" id="JAHHQF010000040">
    <property type="protein sequence ID" value="MBT9281644.1"/>
    <property type="molecule type" value="Genomic_DNA"/>
</dbReference>
<evidence type="ECO:0000256" key="5">
    <source>
        <dbReference type="ARBA" id="ARBA00022989"/>
    </source>
</evidence>
<organism evidence="9 11">
    <name type="scientific">Hydrogenibacillus schlegelii</name>
    <name type="common">Bacillus schlegelii</name>
    <dbReference type="NCBI Taxonomy" id="1484"/>
    <lineage>
        <taxon>Bacteria</taxon>
        <taxon>Bacillati</taxon>
        <taxon>Bacillota</taxon>
        <taxon>Bacilli</taxon>
        <taxon>Bacillales</taxon>
        <taxon>Bacillales Family X. Incertae Sedis</taxon>
        <taxon>Hydrogenibacillus</taxon>
    </lineage>
</organism>
<keyword evidence="3" id="KW-1003">Cell membrane</keyword>
<evidence type="ECO:0000256" key="4">
    <source>
        <dbReference type="ARBA" id="ARBA00022692"/>
    </source>
</evidence>
<comment type="similarity">
    <text evidence="2">Belongs to the chromate ion transporter (CHR) (TC 2.A.51) family.</text>
</comment>
<evidence type="ECO:0000256" key="7">
    <source>
        <dbReference type="SAM" id="Phobius"/>
    </source>
</evidence>
<dbReference type="AlphaFoldDB" id="A0A132NBY2"/>
<dbReference type="OrthoDB" id="9027281at2"/>
<comment type="subcellular location">
    <subcellularLocation>
        <location evidence="1">Cell membrane</location>
        <topology evidence="1">Multi-pass membrane protein</topology>
    </subcellularLocation>
</comment>
<keyword evidence="5 7" id="KW-1133">Transmembrane helix</keyword>
<feature type="transmembrane region" description="Helical" evidence="7">
    <location>
        <begin position="108"/>
        <end position="128"/>
    </location>
</feature>
<evidence type="ECO:0000313" key="8">
    <source>
        <dbReference type="EMBL" id="MBT9281644.1"/>
    </source>
</evidence>
<feature type="transmembrane region" description="Helical" evidence="7">
    <location>
        <begin position="140"/>
        <end position="157"/>
    </location>
</feature>
<dbReference type="STRING" id="1484.SA87_01470"/>
<dbReference type="Proteomes" id="UP000748108">
    <property type="component" value="Unassembled WGS sequence"/>
</dbReference>
<feature type="transmembrane region" description="Helical" evidence="7">
    <location>
        <begin position="75"/>
        <end position="96"/>
    </location>
</feature>
<dbReference type="EMBL" id="PEBV01000008">
    <property type="protein sequence ID" value="PTQ53947.1"/>
    <property type="molecule type" value="Genomic_DNA"/>
</dbReference>
<keyword evidence="4 7" id="KW-0812">Transmembrane</keyword>
<dbReference type="EMBL" id="JXBB01000060">
    <property type="protein sequence ID" value="OAR03426.1"/>
    <property type="molecule type" value="Genomic_DNA"/>
</dbReference>
<name>A0A132NBY2_HYDSH</name>
<evidence type="ECO:0000313" key="12">
    <source>
        <dbReference type="Proteomes" id="UP000244180"/>
    </source>
</evidence>
<feature type="transmembrane region" description="Helical" evidence="7">
    <location>
        <begin position="6"/>
        <end position="29"/>
    </location>
</feature>
<evidence type="ECO:0000313" key="11">
    <source>
        <dbReference type="Proteomes" id="UP000243024"/>
    </source>
</evidence>
<comment type="caution">
    <text evidence="9">The sequence shown here is derived from an EMBL/GenBank/DDBJ whole genome shotgun (WGS) entry which is preliminary data.</text>
</comment>
<dbReference type="InterPro" id="IPR003370">
    <property type="entry name" value="Chromate_transpt"/>
</dbReference>
<reference evidence="8" key="3">
    <citation type="journal article" date="2021" name="Microbiology">
        <title>Metagenomic Analysis of the Microbial Community in the Underground Coal Fire Area (Kemerovo Region, Russia) Revealed Predominance of Thermophilic Members of the Phyla Deinococcus-thermus, Aquificae, and Firmicutes.</title>
        <authorList>
            <person name="Kadnikov V."/>
            <person name="Mardanov A.V."/>
            <person name="Beletsky A.V."/>
            <person name="Karnachuk O.V."/>
            <person name="Ravin N.V."/>
        </authorList>
    </citation>
    <scope>NUCLEOTIDE SEQUENCE</scope>
    <source>
        <strain evidence="8">RBS10-49</strain>
    </source>
</reference>
<dbReference type="Pfam" id="PF02417">
    <property type="entry name" value="Chromate_transp"/>
    <property type="match status" value="1"/>
</dbReference>
<keyword evidence="11" id="KW-1185">Reference proteome</keyword>
<dbReference type="Proteomes" id="UP000244180">
    <property type="component" value="Unassembled WGS sequence"/>
</dbReference>
<feature type="transmembrane region" description="Helical" evidence="7">
    <location>
        <begin position="49"/>
        <end position="69"/>
    </location>
</feature>
<protein>
    <submittedName>
        <fullName evidence="10">Chromate transport protein</fullName>
    </submittedName>
    <submittedName>
        <fullName evidence="8">Chromate transporter</fullName>
    </submittedName>
</protein>
<proteinExistence type="inferred from homology"/>
<feature type="transmembrane region" description="Helical" evidence="7">
    <location>
        <begin position="164"/>
        <end position="183"/>
    </location>
</feature>
<sequence length="185" mass="20266">MPLFLLLIVTFLIVGIVSFGGGYAMLPVIDHMVVTEEHWFRETDFIDMIAVASMAPGPIAVNAAVMVGYRLLGVGGAFLAAVSVAVPSLFLILIFARAFFKYHRHPRVAAAFYVLRPVIAGMIFYAAASFARRNGLLSGEASWTTLLFFLVAFVLFARTKLHPALVLLFSGVAGMFVYLPHYLPH</sequence>
<evidence type="ECO:0000256" key="1">
    <source>
        <dbReference type="ARBA" id="ARBA00004651"/>
    </source>
</evidence>
<reference evidence="9 11" key="1">
    <citation type="submission" date="2015-09" db="EMBL/GenBank/DDBJ databases">
        <title>Draft genome sequence of Hydrogenibacillus schlegelii DSM 2000.</title>
        <authorList>
            <person name="Hemp J."/>
        </authorList>
    </citation>
    <scope>NUCLEOTIDE SEQUENCE [LARGE SCALE GENOMIC DNA]</scope>
    <source>
        <strain evidence="9 11">MA 48</strain>
    </source>
</reference>
<evidence type="ECO:0000256" key="6">
    <source>
        <dbReference type="ARBA" id="ARBA00023136"/>
    </source>
</evidence>
<evidence type="ECO:0000256" key="3">
    <source>
        <dbReference type="ARBA" id="ARBA00022475"/>
    </source>
</evidence>
<dbReference type="PANTHER" id="PTHR43663">
    <property type="entry name" value="CHROMATE TRANSPORT PROTEIN-RELATED"/>
    <property type="match status" value="1"/>
</dbReference>
<gene>
    <name evidence="10" type="ORF">HSCHL_1100</name>
    <name evidence="8" type="ORF">KM312_03105</name>
    <name evidence="9" type="ORF">SA87_01470</name>
</gene>